<accession>A0A4Y2H937</accession>
<proteinExistence type="predicted"/>
<dbReference type="AlphaFoldDB" id="A0A4Y2H937"/>
<name>A0A4Y2H937_ARAVE</name>
<keyword evidence="2" id="KW-1185">Reference proteome</keyword>
<dbReference type="EMBL" id="BGPR01001769">
    <property type="protein sequence ID" value="GBM61496.1"/>
    <property type="molecule type" value="Genomic_DNA"/>
</dbReference>
<gene>
    <name evidence="1" type="ORF">AVEN_170260_1</name>
</gene>
<evidence type="ECO:0000313" key="2">
    <source>
        <dbReference type="Proteomes" id="UP000499080"/>
    </source>
</evidence>
<sequence length="105" mass="11934">MKIAQDAVEDIEGNMDTTSFCQFPLECKFSNTDTTNFVASPKRKGHRKKLNFNTPAKEISIQNRFDSLTIEEAKISENEISENQGEESVRKNVIPPIMLKYVPPL</sequence>
<evidence type="ECO:0000313" key="1">
    <source>
        <dbReference type="EMBL" id="GBM61496.1"/>
    </source>
</evidence>
<organism evidence="1 2">
    <name type="scientific">Araneus ventricosus</name>
    <name type="common">Orbweaver spider</name>
    <name type="synonym">Epeira ventricosa</name>
    <dbReference type="NCBI Taxonomy" id="182803"/>
    <lineage>
        <taxon>Eukaryota</taxon>
        <taxon>Metazoa</taxon>
        <taxon>Ecdysozoa</taxon>
        <taxon>Arthropoda</taxon>
        <taxon>Chelicerata</taxon>
        <taxon>Arachnida</taxon>
        <taxon>Araneae</taxon>
        <taxon>Araneomorphae</taxon>
        <taxon>Entelegynae</taxon>
        <taxon>Araneoidea</taxon>
        <taxon>Araneidae</taxon>
        <taxon>Araneus</taxon>
    </lineage>
</organism>
<comment type="caution">
    <text evidence="1">The sequence shown here is derived from an EMBL/GenBank/DDBJ whole genome shotgun (WGS) entry which is preliminary data.</text>
</comment>
<dbReference type="Proteomes" id="UP000499080">
    <property type="component" value="Unassembled WGS sequence"/>
</dbReference>
<reference evidence="1 2" key="1">
    <citation type="journal article" date="2019" name="Sci. Rep.">
        <title>Orb-weaving spider Araneus ventricosus genome elucidates the spidroin gene catalogue.</title>
        <authorList>
            <person name="Kono N."/>
            <person name="Nakamura H."/>
            <person name="Ohtoshi R."/>
            <person name="Moran D.A.P."/>
            <person name="Shinohara A."/>
            <person name="Yoshida Y."/>
            <person name="Fujiwara M."/>
            <person name="Mori M."/>
            <person name="Tomita M."/>
            <person name="Arakawa K."/>
        </authorList>
    </citation>
    <scope>NUCLEOTIDE SEQUENCE [LARGE SCALE GENOMIC DNA]</scope>
</reference>
<protein>
    <submittedName>
        <fullName evidence="1">Uncharacterized protein</fullName>
    </submittedName>
</protein>